<dbReference type="Pfam" id="PF10775">
    <property type="entry name" value="ATP_sub_h"/>
    <property type="match status" value="1"/>
</dbReference>
<organism evidence="1 2">
    <name type="scientific">Papiliotrema laurentii</name>
    <name type="common">Cryptococcus laurentii</name>
    <dbReference type="NCBI Taxonomy" id="5418"/>
    <lineage>
        <taxon>Eukaryota</taxon>
        <taxon>Fungi</taxon>
        <taxon>Dikarya</taxon>
        <taxon>Basidiomycota</taxon>
        <taxon>Agaricomycotina</taxon>
        <taxon>Tremellomycetes</taxon>
        <taxon>Tremellales</taxon>
        <taxon>Rhynchogastremaceae</taxon>
        <taxon>Papiliotrema</taxon>
    </lineage>
</organism>
<comment type="caution">
    <text evidence="1">The sequence shown here is derived from an EMBL/GenBank/DDBJ whole genome shotgun (WGS) entry which is preliminary data.</text>
</comment>
<name>A0AAD9L7T0_PAPLA</name>
<dbReference type="PANTHER" id="PTHR28207">
    <property type="entry name" value="ATP SYNTHASE SUBUNIT H, MITOCHONDRIAL"/>
    <property type="match status" value="1"/>
</dbReference>
<dbReference type="EMBL" id="JAODAN010000002">
    <property type="protein sequence ID" value="KAK1926466.1"/>
    <property type="molecule type" value="Genomic_DNA"/>
</dbReference>
<protein>
    <submittedName>
        <fullName evidence="1">ATP synthase complex subunit H-domain-containing protein</fullName>
    </submittedName>
</protein>
<evidence type="ECO:0000313" key="1">
    <source>
        <dbReference type="EMBL" id="KAK1926466.1"/>
    </source>
</evidence>
<keyword evidence="2" id="KW-1185">Reference proteome</keyword>
<reference evidence="1" key="1">
    <citation type="submission" date="2023-02" db="EMBL/GenBank/DDBJ databases">
        <title>Identification and recombinant expression of a fungal hydrolase from Papiliotrema laurentii that hydrolyzes apple cutin and clears colloidal polyester polyurethane.</title>
        <authorList>
            <consortium name="DOE Joint Genome Institute"/>
            <person name="Roman V.A."/>
            <person name="Bojanowski C."/>
            <person name="Crable B.R."/>
            <person name="Wagner D.N."/>
            <person name="Hung C.S."/>
            <person name="Nadeau L.J."/>
            <person name="Schratz L."/>
            <person name="Haridas S."/>
            <person name="Pangilinan J."/>
            <person name="Lipzen A."/>
            <person name="Na H."/>
            <person name="Yan M."/>
            <person name="Ng V."/>
            <person name="Grigoriev I.V."/>
            <person name="Spatafora J.W."/>
            <person name="Barlow D."/>
            <person name="Biffinger J."/>
            <person name="Kelley-Loughnane N."/>
            <person name="Varaljay V.A."/>
            <person name="Crookes-Goodson W.J."/>
        </authorList>
    </citation>
    <scope>NUCLEOTIDE SEQUENCE</scope>
    <source>
        <strain evidence="1">5307AH</strain>
    </source>
</reference>
<dbReference type="InterPro" id="IPR019711">
    <property type="entry name" value="ATP_synth_F0_suH"/>
</dbReference>
<gene>
    <name evidence="1" type="ORF">DB88DRAFT_481947</name>
</gene>
<dbReference type="Proteomes" id="UP001182556">
    <property type="component" value="Unassembled WGS sequence"/>
</dbReference>
<dbReference type="PANTHER" id="PTHR28207:SF1">
    <property type="entry name" value="ATP SYNTHASE SUBUNIT H, MITOCHONDRIAL"/>
    <property type="match status" value="1"/>
</dbReference>
<dbReference type="AlphaFoldDB" id="A0AAD9L7T0"/>
<proteinExistence type="predicted"/>
<sequence length="123" mass="13271">MASVLRLGARRVAPSFSRSFSVSAVSKKDLVQDLYLNQLRNYKPAPQAKDAHVGVVRNYNAPTPPQAPALPSDLHGELAKFDAQEPVIGSSSKPVAATVDGGESAEEYLAFLEKDYPKVDAHH</sequence>
<accession>A0AAD9L7T0</accession>
<dbReference type="GO" id="GO:0046933">
    <property type="term" value="F:proton-transporting ATP synthase activity, rotational mechanism"/>
    <property type="evidence" value="ECO:0007669"/>
    <property type="project" value="TreeGrafter"/>
</dbReference>
<evidence type="ECO:0000313" key="2">
    <source>
        <dbReference type="Proteomes" id="UP001182556"/>
    </source>
</evidence>